<keyword evidence="2" id="KW-0689">Ribosomal protein</keyword>
<dbReference type="GO" id="GO:0003684">
    <property type="term" value="F:damaged DNA binding"/>
    <property type="evidence" value="ECO:0007669"/>
    <property type="project" value="UniProtKB-UniRule"/>
</dbReference>
<comment type="similarity">
    <text evidence="5">Belongs to the RAD23 family.</text>
</comment>
<feature type="domain" description="UBA" evidence="7">
    <location>
        <begin position="289"/>
        <end position="330"/>
    </location>
</feature>
<name>A0A6T1K1C1_9DINO</name>
<evidence type="ECO:0000256" key="6">
    <source>
        <dbReference type="SAM" id="MobiDB-lite"/>
    </source>
</evidence>
<dbReference type="GO" id="GO:0006289">
    <property type="term" value="P:nucleotide-excision repair"/>
    <property type="evidence" value="ECO:0007669"/>
    <property type="project" value="UniProtKB-UniRule"/>
</dbReference>
<dbReference type="Pfam" id="PF00627">
    <property type="entry name" value="UBA"/>
    <property type="match status" value="1"/>
</dbReference>
<dbReference type="EMBL" id="HBNR01065483">
    <property type="protein sequence ID" value="CAE4637158.1"/>
    <property type="molecule type" value="Transcribed_RNA"/>
</dbReference>
<dbReference type="AlphaFoldDB" id="A0A6T1K1C1"/>
<dbReference type="Gene3D" id="1.10.10.540">
    <property type="entry name" value="XPC-binding domain"/>
    <property type="match status" value="2"/>
</dbReference>
<keyword evidence="3 5" id="KW-0539">Nucleus</keyword>
<evidence type="ECO:0000256" key="2">
    <source>
        <dbReference type="ARBA" id="ARBA00022980"/>
    </source>
</evidence>
<dbReference type="PANTHER" id="PTHR10621">
    <property type="entry name" value="UV EXCISION REPAIR PROTEIN RAD23"/>
    <property type="match status" value="1"/>
</dbReference>
<dbReference type="InterPro" id="IPR015360">
    <property type="entry name" value="XPC-bd"/>
</dbReference>
<gene>
    <name evidence="8" type="ORF">AMON00008_LOCUS46255</name>
    <name evidence="9" type="ORF">AMON00008_LOCUS46256</name>
</gene>
<dbReference type="CDD" id="cd05831">
    <property type="entry name" value="Ribosomal_P1"/>
    <property type="match status" value="1"/>
</dbReference>
<keyword evidence="5" id="KW-0963">Cytoplasm</keyword>
<feature type="region of interest" description="Disordered" evidence="6">
    <location>
        <begin position="81"/>
        <end position="104"/>
    </location>
</feature>
<dbReference type="InterPro" id="IPR038716">
    <property type="entry name" value="P1/P2_N_sf"/>
</dbReference>
<dbReference type="InterPro" id="IPR004806">
    <property type="entry name" value="Rad23"/>
</dbReference>
<dbReference type="InterPro" id="IPR009060">
    <property type="entry name" value="UBA-like_sf"/>
</dbReference>
<dbReference type="Pfam" id="PF00428">
    <property type="entry name" value="Ribosomal_60s"/>
    <property type="match status" value="1"/>
</dbReference>
<dbReference type="Gene3D" id="1.10.10.1410">
    <property type="match status" value="1"/>
</dbReference>
<protein>
    <recommendedName>
        <fullName evidence="5">UV excision repair protein RAD23</fullName>
    </recommendedName>
</protein>
<keyword evidence="5" id="KW-0227">DNA damage</keyword>
<dbReference type="GO" id="GO:0031593">
    <property type="term" value="F:polyubiquitin modification-dependent protein binding"/>
    <property type="evidence" value="ECO:0007669"/>
    <property type="project" value="UniProtKB-UniRule"/>
</dbReference>
<dbReference type="PROSITE" id="PS50030">
    <property type="entry name" value="UBA"/>
    <property type="match status" value="1"/>
</dbReference>
<dbReference type="GO" id="GO:0005840">
    <property type="term" value="C:ribosome"/>
    <property type="evidence" value="ECO:0007669"/>
    <property type="project" value="UniProtKB-KW"/>
</dbReference>
<accession>A0A6T1K1C1</accession>
<dbReference type="SMART" id="SM00165">
    <property type="entry name" value="UBA"/>
    <property type="match status" value="1"/>
</dbReference>
<dbReference type="EMBL" id="HBNR01065484">
    <property type="protein sequence ID" value="CAE4637160.1"/>
    <property type="molecule type" value="Transcribed_RNA"/>
</dbReference>
<dbReference type="PANTHER" id="PTHR10621:SF0">
    <property type="entry name" value="UV EXCISION REPAIR PROTEIN RAD23"/>
    <property type="match status" value="1"/>
</dbReference>
<dbReference type="FunFam" id="1.10.8.10:FF:000002">
    <property type="entry name" value="UV excision repair protein RAD23 homolog"/>
    <property type="match status" value="1"/>
</dbReference>
<proteinExistence type="inferred from homology"/>
<dbReference type="Pfam" id="PF09280">
    <property type="entry name" value="XPC-binding"/>
    <property type="match status" value="2"/>
</dbReference>
<evidence type="ECO:0000256" key="4">
    <source>
        <dbReference type="ARBA" id="ARBA00023274"/>
    </source>
</evidence>
<comment type="function">
    <text evidence="5">Multiubiquitin chain receptor involved in modulation of proteasomal degradation. Involved in nucleotide excision repair.</text>
</comment>
<dbReference type="PRINTS" id="PR01839">
    <property type="entry name" value="RAD23PROTEIN"/>
</dbReference>
<dbReference type="CDD" id="cd14281">
    <property type="entry name" value="UBA2_Rad23_like"/>
    <property type="match status" value="1"/>
</dbReference>
<comment type="subcellular location">
    <subcellularLocation>
        <location evidence="5">Nucleus</location>
    </subcellularLocation>
    <subcellularLocation>
        <location evidence="5">Cytoplasm</location>
    </subcellularLocation>
</comment>
<keyword evidence="4" id="KW-0687">Ribonucleoprotein</keyword>
<dbReference type="InterPro" id="IPR036353">
    <property type="entry name" value="XPC-bd_sf"/>
</dbReference>
<evidence type="ECO:0000313" key="9">
    <source>
        <dbReference type="EMBL" id="CAE4637160.1"/>
    </source>
</evidence>
<evidence type="ECO:0000256" key="3">
    <source>
        <dbReference type="ARBA" id="ARBA00023242"/>
    </source>
</evidence>
<evidence type="ECO:0000256" key="5">
    <source>
        <dbReference type="RuleBase" id="RU367049"/>
    </source>
</evidence>
<dbReference type="GO" id="GO:0005654">
    <property type="term" value="C:nucleoplasm"/>
    <property type="evidence" value="ECO:0007669"/>
    <property type="project" value="TreeGrafter"/>
</dbReference>
<dbReference type="GO" id="GO:1990904">
    <property type="term" value="C:ribonucleoprotein complex"/>
    <property type="evidence" value="ECO:0007669"/>
    <property type="project" value="UniProtKB-KW"/>
</dbReference>
<evidence type="ECO:0000259" key="7">
    <source>
        <dbReference type="PROSITE" id="PS50030"/>
    </source>
</evidence>
<dbReference type="GO" id="GO:0070628">
    <property type="term" value="F:proteasome binding"/>
    <property type="evidence" value="ECO:0007669"/>
    <property type="project" value="TreeGrafter"/>
</dbReference>
<dbReference type="SUPFAM" id="SSF101238">
    <property type="entry name" value="XPC-binding domain"/>
    <property type="match status" value="2"/>
</dbReference>
<keyword evidence="5" id="KW-0234">DNA repair</keyword>
<dbReference type="GO" id="GO:0043161">
    <property type="term" value="P:proteasome-mediated ubiquitin-dependent protein catabolic process"/>
    <property type="evidence" value="ECO:0007669"/>
    <property type="project" value="UniProtKB-UniRule"/>
</dbReference>
<feature type="compositionally biased region" description="Gly residues" evidence="6">
    <location>
        <begin position="81"/>
        <end position="96"/>
    </location>
</feature>
<dbReference type="FunFam" id="1.10.10.1410:FF:000002">
    <property type="entry name" value="60S acidic ribosomal protein P2"/>
    <property type="match status" value="1"/>
</dbReference>
<reference evidence="8" key="1">
    <citation type="submission" date="2021-01" db="EMBL/GenBank/DDBJ databases">
        <authorList>
            <person name="Corre E."/>
            <person name="Pelletier E."/>
            <person name="Niang G."/>
            <person name="Scheremetjew M."/>
            <person name="Finn R."/>
            <person name="Kale V."/>
            <person name="Holt S."/>
            <person name="Cochrane G."/>
            <person name="Meng A."/>
            <person name="Brown T."/>
            <person name="Cohen L."/>
        </authorList>
    </citation>
    <scope>NUCLEOTIDE SEQUENCE</scope>
    <source>
        <strain evidence="8">CCMP3105</strain>
    </source>
</reference>
<dbReference type="SMART" id="SM00727">
    <property type="entry name" value="STI1"/>
    <property type="match status" value="2"/>
</dbReference>
<evidence type="ECO:0000313" key="8">
    <source>
        <dbReference type="EMBL" id="CAE4637158.1"/>
    </source>
</evidence>
<evidence type="ECO:0000256" key="1">
    <source>
        <dbReference type="ARBA" id="ARBA00005436"/>
    </source>
</evidence>
<organism evidence="8">
    <name type="scientific">Alexandrium monilatum</name>
    <dbReference type="NCBI Taxonomy" id="311494"/>
    <lineage>
        <taxon>Eukaryota</taxon>
        <taxon>Sar</taxon>
        <taxon>Alveolata</taxon>
        <taxon>Dinophyceae</taxon>
        <taxon>Gonyaulacales</taxon>
        <taxon>Pyrocystaceae</taxon>
        <taxon>Alexandrium</taxon>
    </lineage>
</organism>
<dbReference type="GO" id="GO:0043130">
    <property type="term" value="F:ubiquitin binding"/>
    <property type="evidence" value="ECO:0007669"/>
    <property type="project" value="UniProtKB-UniRule"/>
</dbReference>
<dbReference type="InterPro" id="IPR006636">
    <property type="entry name" value="STI1_HS-bd"/>
</dbReference>
<sequence length="336" mass="33012">MASVPVGSLSKEQQDELVCTYAALILHDDGAEISAEGMVSLIKAAGCTVEGYWPMLMAKMIKSVGMDALIKMGSGAGGGGGGGAGAPAAGGAGGGAAAPPASGGRGAAFPAMTGAGGGGGGTGNLPPVLANLRNSPQFSQYAQMVAQNPQALQQMLGVIAQTNPEVVRAIQENQEAFMQMLQEAAGGGGGGGNAPADPVAAMLAAGQAGSGGGPEGAEAAQLQQMAGMLAQNPQMLQQILPQIEQTNPELAAAIRANPQALVQMLAEAGAGGMGGGAPGPGGPAVIQLTEEESAAVGRLVALGFDRQTAAQAYLACDKNEEIAANFLFENGDADMD</sequence>
<comment type="similarity">
    <text evidence="1">Belongs to the eukaryotic ribosomal protein P1/P2 family.</text>
</comment>
<dbReference type="InterPro" id="IPR015940">
    <property type="entry name" value="UBA"/>
</dbReference>
<dbReference type="SUPFAM" id="SSF46934">
    <property type="entry name" value="UBA-like"/>
    <property type="match status" value="1"/>
</dbReference>
<dbReference type="Gene3D" id="1.10.8.10">
    <property type="entry name" value="DNA helicase RuvA subunit, C-terminal domain"/>
    <property type="match status" value="1"/>
</dbReference>
<dbReference type="GO" id="GO:0005829">
    <property type="term" value="C:cytosol"/>
    <property type="evidence" value="ECO:0007669"/>
    <property type="project" value="TreeGrafter"/>
</dbReference>